<accession>A0A0A9F4T1</accession>
<organism evidence="1">
    <name type="scientific">Arundo donax</name>
    <name type="common">Giant reed</name>
    <name type="synonym">Donax arundinaceus</name>
    <dbReference type="NCBI Taxonomy" id="35708"/>
    <lineage>
        <taxon>Eukaryota</taxon>
        <taxon>Viridiplantae</taxon>
        <taxon>Streptophyta</taxon>
        <taxon>Embryophyta</taxon>
        <taxon>Tracheophyta</taxon>
        <taxon>Spermatophyta</taxon>
        <taxon>Magnoliopsida</taxon>
        <taxon>Liliopsida</taxon>
        <taxon>Poales</taxon>
        <taxon>Poaceae</taxon>
        <taxon>PACMAD clade</taxon>
        <taxon>Arundinoideae</taxon>
        <taxon>Arundineae</taxon>
        <taxon>Arundo</taxon>
    </lineage>
</organism>
<reference evidence="1" key="2">
    <citation type="journal article" date="2015" name="Data Brief">
        <title>Shoot transcriptome of the giant reed, Arundo donax.</title>
        <authorList>
            <person name="Barrero R.A."/>
            <person name="Guerrero F.D."/>
            <person name="Moolhuijzen P."/>
            <person name="Goolsby J.A."/>
            <person name="Tidwell J."/>
            <person name="Bellgard S.E."/>
            <person name="Bellgard M.I."/>
        </authorList>
    </citation>
    <scope>NUCLEOTIDE SEQUENCE</scope>
    <source>
        <tissue evidence="1">Shoot tissue taken approximately 20 cm above the soil surface</tissue>
    </source>
</reference>
<dbReference type="AlphaFoldDB" id="A0A0A9F4T1"/>
<proteinExistence type="predicted"/>
<dbReference type="EMBL" id="GBRH01189866">
    <property type="protein sequence ID" value="JAE08030.1"/>
    <property type="molecule type" value="Transcribed_RNA"/>
</dbReference>
<reference evidence="1" key="1">
    <citation type="submission" date="2014-09" db="EMBL/GenBank/DDBJ databases">
        <authorList>
            <person name="Magalhaes I.L.F."/>
            <person name="Oliveira U."/>
            <person name="Santos F.R."/>
            <person name="Vidigal T.H.D.A."/>
            <person name="Brescovit A.D."/>
            <person name="Santos A.J."/>
        </authorList>
    </citation>
    <scope>NUCLEOTIDE SEQUENCE</scope>
    <source>
        <tissue evidence="1">Shoot tissue taken approximately 20 cm above the soil surface</tissue>
    </source>
</reference>
<name>A0A0A9F4T1_ARUDO</name>
<sequence length="35" mass="4142">MHLMMTSNQQSMDIASQRTYEMADILQVIQRNQPM</sequence>
<evidence type="ECO:0000313" key="1">
    <source>
        <dbReference type="EMBL" id="JAE08030.1"/>
    </source>
</evidence>
<protein>
    <submittedName>
        <fullName evidence="1">Uncharacterized protein</fullName>
    </submittedName>
</protein>